<feature type="domain" description="Glycine-zipper-containing OmpA-like membrane" evidence="2">
    <location>
        <begin position="71"/>
        <end position="113"/>
    </location>
</feature>
<dbReference type="PROSITE" id="PS51257">
    <property type="entry name" value="PROKAR_LIPOPROTEIN"/>
    <property type="match status" value="1"/>
</dbReference>
<proteinExistence type="predicted"/>
<name>A0ABS1V3A9_9PROT</name>
<comment type="caution">
    <text evidence="3">The sequence shown here is derived from an EMBL/GenBank/DDBJ whole genome shotgun (WGS) entry which is preliminary data.</text>
</comment>
<protein>
    <submittedName>
        <fullName evidence="3">Glycine zipper family protein</fullName>
    </submittedName>
</protein>
<evidence type="ECO:0000313" key="4">
    <source>
        <dbReference type="Proteomes" id="UP000606490"/>
    </source>
</evidence>
<sequence>MPTARASLALILPLALAACAVAPPTGPSVFALPSKGKDMAHFQGEDLNCRNYAQAQIGGTTPAQAANQSAVGSAAVGTAVGAAAGALLGAAGGAAGTGAAVGAGAGLLTGSAIGANNANASSGSLQQRYDMAYAQCMTSAGNTISAPQPPAYAYAPPAYAVPYGYPYPYYWGPSVSFGVYGGRYWGRPWGHPYGWRRW</sequence>
<feature type="chain" id="PRO_5046148758" evidence="1">
    <location>
        <begin position="23"/>
        <end position="198"/>
    </location>
</feature>
<keyword evidence="4" id="KW-1185">Reference proteome</keyword>
<dbReference type="RefSeq" id="WP_202825912.1">
    <property type="nucleotide sequence ID" value="NZ_JAEUXJ010000004.1"/>
</dbReference>
<feature type="signal peptide" evidence="1">
    <location>
        <begin position="1"/>
        <end position="22"/>
    </location>
</feature>
<dbReference type="Proteomes" id="UP000606490">
    <property type="component" value="Unassembled WGS sequence"/>
</dbReference>
<reference evidence="3 4" key="1">
    <citation type="submission" date="2021-01" db="EMBL/GenBank/DDBJ databases">
        <title>Belnapia mucosa sp. nov. and Belnapia arida sp. nov., isolated from the Tabernas Desert (Almeria, Spain).</title>
        <authorList>
            <person name="Molina-Menor E."/>
            <person name="Vidal-Verdu A."/>
            <person name="Calonge A."/>
            <person name="Satari L."/>
            <person name="Pereto Magraner J."/>
            <person name="Porcar Miralles M."/>
        </authorList>
    </citation>
    <scope>NUCLEOTIDE SEQUENCE [LARGE SCALE GENOMIC DNA]</scope>
    <source>
        <strain evidence="3 4">T6</strain>
    </source>
</reference>
<gene>
    <name evidence="3" type="ORF">JMJ55_12680</name>
</gene>
<evidence type="ECO:0000256" key="1">
    <source>
        <dbReference type="SAM" id="SignalP"/>
    </source>
</evidence>
<dbReference type="Pfam" id="PF13436">
    <property type="entry name" value="Gly-zipper_OmpA"/>
    <property type="match status" value="1"/>
</dbReference>
<evidence type="ECO:0000313" key="3">
    <source>
        <dbReference type="EMBL" id="MBL6456183.1"/>
    </source>
</evidence>
<organism evidence="3 4">
    <name type="scientific">Belnapia mucosa</name>
    <dbReference type="NCBI Taxonomy" id="2804532"/>
    <lineage>
        <taxon>Bacteria</taxon>
        <taxon>Pseudomonadati</taxon>
        <taxon>Pseudomonadota</taxon>
        <taxon>Alphaproteobacteria</taxon>
        <taxon>Acetobacterales</taxon>
        <taxon>Roseomonadaceae</taxon>
        <taxon>Belnapia</taxon>
    </lineage>
</organism>
<keyword evidence="1" id="KW-0732">Signal</keyword>
<dbReference type="EMBL" id="JAEUXJ010000004">
    <property type="protein sequence ID" value="MBL6456183.1"/>
    <property type="molecule type" value="Genomic_DNA"/>
</dbReference>
<dbReference type="InterPro" id="IPR025693">
    <property type="entry name" value="Gly-zipper_OmpA-like_dom"/>
</dbReference>
<accession>A0ABS1V3A9</accession>
<evidence type="ECO:0000259" key="2">
    <source>
        <dbReference type="Pfam" id="PF13436"/>
    </source>
</evidence>